<dbReference type="Pfam" id="PF00106">
    <property type="entry name" value="adh_short"/>
    <property type="match status" value="1"/>
</dbReference>
<dbReference type="GO" id="GO:0016491">
    <property type="term" value="F:oxidoreductase activity"/>
    <property type="evidence" value="ECO:0007669"/>
    <property type="project" value="UniProtKB-KW"/>
</dbReference>
<comment type="caution">
    <text evidence="5">The sequence shown here is derived from an EMBL/GenBank/DDBJ whole genome shotgun (WGS) entry which is preliminary data.</text>
</comment>
<dbReference type="PRINTS" id="PR00080">
    <property type="entry name" value="SDRFAMILY"/>
</dbReference>
<dbReference type="InterPro" id="IPR057326">
    <property type="entry name" value="KR_dom"/>
</dbReference>
<gene>
    <name evidence="5" type="ORF">GTS_03200</name>
</gene>
<dbReference type="InterPro" id="IPR036291">
    <property type="entry name" value="NAD(P)-bd_dom_sf"/>
</dbReference>
<dbReference type="SUPFAM" id="SSF51735">
    <property type="entry name" value="NAD(P)-binding Rossmann-fold domains"/>
    <property type="match status" value="1"/>
</dbReference>
<accession>A0A4D4J3X8</accession>
<dbReference type="PRINTS" id="PR00081">
    <property type="entry name" value="GDHRDH"/>
</dbReference>
<reference evidence="6" key="1">
    <citation type="submission" date="2019-04" db="EMBL/GenBank/DDBJ databases">
        <title>Draft genome sequence of Pseudonocardiaceae bacterium SL3-2-4.</title>
        <authorList>
            <person name="Ningsih F."/>
            <person name="Yokota A."/>
            <person name="Sakai Y."/>
            <person name="Nanatani K."/>
            <person name="Yabe S."/>
            <person name="Oetari A."/>
            <person name="Sjamsuridzal W."/>
        </authorList>
    </citation>
    <scope>NUCLEOTIDE SEQUENCE [LARGE SCALE GENOMIC DNA]</scope>
    <source>
        <strain evidence="6">SL3-2-4</strain>
    </source>
</reference>
<evidence type="ECO:0000259" key="4">
    <source>
        <dbReference type="SMART" id="SM00822"/>
    </source>
</evidence>
<dbReference type="RefSeq" id="WP_137811875.1">
    <property type="nucleotide sequence ID" value="NZ_BJFL01000001.1"/>
</dbReference>
<comment type="similarity">
    <text evidence="1 3">Belongs to the short-chain dehydrogenases/reductases (SDR) family.</text>
</comment>
<feature type="domain" description="Ketoreductase" evidence="4">
    <location>
        <begin position="7"/>
        <end position="182"/>
    </location>
</feature>
<proteinExistence type="inferred from homology"/>
<dbReference type="OrthoDB" id="5178125at2"/>
<dbReference type="InterPro" id="IPR020904">
    <property type="entry name" value="Sc_DH/Rdtase_CS"/>
</dbReference>
<keyword evidence="2" id="KW-0560">Oxidoreductase</keyword>
<evidence type="ECO:0000256" key="2">
    <source>
        <dbReference type="ARBA" id="ARBA00023002"/>
    </source>
</evidence>
<dbReference type="InterPro" id="IPR002347">
    <property type="entry name" value="SDR_fam"/>
</dbReference>
<evidence type="ECO:0000313" key="5">
    <source>
        <dbReference type="EMBL" id="GDY28687.1"/>
    </source>
</evidence>
<dbReference type="GO" id="GO:0016020">
    <property type="term" value="C:membrane"/>
    <property type="evidence" value="ECO:0007669"/>
    <property type="project" value="TreeGrafter"/>
</dbReference>
<protein>
    <submittedName>
        <fullName evidence="5">Oxidoreductase</fullName>
    </submittedName>
</protein>
<dbReference type="PANTHER" id="PTHR44196:SF1">
    <property type="entry name" value="DEHYDROGENASE_REDUCTASE SDR FAMILY MEMBER 7B"/>
    <property type="match status" value="1"/>
</dbReference>
<name>A0A4D4J3X8_9PSEU</name>
<organism evidence="5 6">
    <name type="scientific">Gandjariella thermophila</name>
    <dbReference type="NCBI Taxonomy" id="1931992"/>
    <lineage>
        <taxon>Bacteria</taxon>
        <taxon>Bacillati</taxon>
        <taxon>Actinomycetota</taxon>
        <taxon>Actinomycetes</taxon>
        <taxon>Pseudonocardiales</taxon>
        <taxon>Pseudonocardiaceae</taxon>
        <taxon>Gandjariella</taxon>
    </lineage>
</organism>
<dbReference type="AlphaFoldDB" id="A0A4D4J3X8"/>
<dbReference type="Gene3D" id="3.40.50.720">
    <property type="entry name" value="NAD(P)-binding Rossmann-like Domain"/>
    <property type="match status" value="1"/>
</dbReference>
<evidence type="ECO:0000313" key="6">
    <source>
        <dbReference type="Proteomes" id="UP000298860"/>
    </source>
</evidence>
<dbReference type="PANTHER" id="PTHR44196">
    <property type="entry name" value="DEHYDROGENASE/REDUCTASE SDR FAMILY MEMBER 7B"/>
    <property type="match status" value="1"/>
</dbReference>
<dbReference type="PROSITE" id="PS00061">
    <property type="entry name" value="ADH_SHORT"/>
    <property type="match status" value="1"/>
</dbReference>
<evidence type="ECO:0000256" key="1">
    <source>
        <dbReference type="ARBA" id="ARBA00006484"/>
    </source>
</evidence>
<dbReference type="SMART" id="SM00822">
    <property type="entry name" value="PKS_KR"/>
    <property type="match status" value="1"/>
</dbReference>
<keyword evidence="6" id="KW-1185">Reference proteome</keyword>
<evidence type="ECO:0000256" key="3">
    <source>
        <dbReference type="RuleBase" id="RU000363"/>
    </source>
</evidence>
<dbReference type="EMBL" id="BJFL01000001">
    <property type="protein sequence ID" value="GDY28687.1"/>
    <property type="molecule type" value="Genomic_DNA"/>
</dbReference>
<dbReference type="Proteomes" id="UP000298860">
    <property type="component" value="Unassembled WGS sequence"/>
</dbReference>
<sequence>MTSLAGSTALVTGASSGIGAATATLLARRGTRVLLTGRDEAALRRVADATGGNHLAADLGDDDAAARVAGWAGAVDVLVCNAGVGWAGPLVDMPTADLDRLVTVNVLAPLRLARAVLPGMVARRRGHLVLVSSIAGCMGVGEEAVYAATKAALRTFADSVRYEVAGSGVGVSVVVPGVVDTAFFDRRGTPYPRRRPRPVPPEEVARALVDAVERDRAEVFVPRWLRLPARLHGAVPGLVRTLQRHFG</sequence>